<dbReference type="InterPro" id="IPR006067">
    <property type="entry name" value="NO2/SO3_Rdtase_4Fe4S_dom"/>
</dbReference>
<dbReference type="Pfam" id="PF01077">
    <property type="entry name" value="NIR_SIR"/>
    <property type="match status" value="1"/>
</dbReference>
<sequence>MVGISEALKEELICDLPVFRENARKFFDGEISVKDYKGLSGPFGSYAEKGAETGMSRWRFPAGRITHPQLIFMAETIRRYDLRHIHFTTGQAIQFHRLQGETIADIFAACHAHSIYNRGAGGDHPRNIAGYPLRGIDPGETWDTTPYIEAAAAYILSLIKGIKLPRKYKVAFSSDAHNESHVTFKDLGFKAMPDRTFEVYAAGGLGPNPKLGVKVAEGVVPEKILYYITAMARLFAEHGNYTNRAKARTRYLQTAFGDPDGLREKFAEYLRDVLSEGGLDIDPASYTTACTKEGIPDDTLCHPRVGAQKQRGLYYVKYHPIGGNPECEVLLRILDYLGGAEEAEGRLTSDEGIYFINLTAEEARAVLDLTEDSAENSFEESVSCVGASLCQVGSQDSNGLLHEIVARTRKAGVSSARLPRIHISGCLSSCGTHQIGEIGFHGATKLIDKVPTPSFILVFGGSENFGTERFGMPMGNIIAAAIPDFFVELAELLTRDEAADFRTWQTAHADSFAELVKKYEAIRPQQNHGNRA</sequence>
<dbReference type="InterPro" id="IPR045854">
    <property type="entry name" value="NO2/SO3_Rdtase_4Fe4S_sf"/>
</dbReference>
<evidence type="ECO:0000256" key="2">
    <source>
        <dbReference type="ARBA" id="ARBA00022617"/>
    </source>
</evidence>
<keyword evidence="6" id="KW-0411">Iron-sulfur</keyword>
<protein>
    <recommendedName>
        <fullName evidence="11">Nitrite/sulfite reductase</fullName>
    </recommendedName>
</protein>
<dbReference type="InterPro" id="IPR051329">
    <property type="entry name" value="NIR_SIR_4Fe-4S"/>
</dbReference>
<evidence type="ECO:0000313" key="9">
    <source>
        <dbReference type="EMBL" id="EHG23880.1"/>
    </source>
</evidence>
<keyword evidence="2" id="KW-0349">Heme</keyword>
<dbReference type="Gene3D" id="3.90.480.10">
    <property type="entry name" value="Sulfite Reductase Hemoprotein,Domain 2"/>
    <property type="match status" value="1"/>
</dbReference>
<keyword evidence="4" id="KW-0560">Oxidoreductase</keyword>
<evidence type="ECO:0000256" key="4">
    <source>
        <dbReference type="ARBA" id="ARBA00023002"/>
    </source>
</evidence>
<organism evidence="9 10">
    <name type="scientific">Selenomonas noxia F0398</name>
    <dbReference type="NCBI Taxonomy" id="702437"/>
    <lineage>
        <taxon>Bacteria</taxon>
        <taxon>Bacillati</taxon>
        <taxon>Bacillota</taxon>
        <taxon>Negativicutes</taxon>
        <taxon>Selenomonadales</taxon>
        <taxon>Selenomonadaceae</taxon>
        <taxon>Selenomonas</taxon>
    </lineage>
</organism>
<keyword evidence="3" id="KW-0479">Metal-binding</keyword>
<keyword evidence="10" id="KW-1185">Reference proteome</keyword>
<evidence type="ECO:0008006" key="11">
    <source>
        <dbReference type="Google" id="ProtNLM"/>
    </source>
</evidence>
<evidence type="ECO:0000313" key="10">
    <source>
        <dbReference type="Proteomes" id="UP000003175"/>
    </source>
</evidence>
<dbReference type="InterPro" id="IPR005117">
    <property type="entry name" value="NiRdtase/SiRdtase_haem-b_fer"/>
</dbReference>
<proteinExistence type="predicted"/>
<dbReference type="Gene3D" id="3.30.413.10">
    <property type="entry name" value="Sulfite Reductase Hemoprotein, domain 1"/>
    <property type="match status" value="2"/>
</dbReference>
<dbReference type="PROSITE" id="PS00365">
    <property type="entry name" value="NIR_SIR"/>
    <property type="match status" value="1"/>
</dbReference>
<dbReference type="SUPFAM" id="SSF55124">
    <property type="entry name" value="Nitrite/Sulfite reductase N-terminal domain-like"/>
    <property type="match status" value="2"/>
</dbReference>
<dbReference type="Pfam" id="PF03460">
    <property type="entry name" value="NIR_SIR_ferr"/>
    <property type="match status" value="1"/>
</dbReference>
<evidence type="ECO:0000256" key="6">
    <source>
        <dbReference type="ARBA" id="ARBA00023014"/>
    </source>
</evidence>
<evidence type="ECO:0000259" key="7">
    <source>
        <dbReference type="Pfam" id="PF01077"/>
    </source>
</evidence>
<evidence type="ECO:0000256" key="5">
    <source>
        <dbReference type="ARBA" id="ARBA00023004"/>
    </source>
</evidence>
<gene>
    <name evidence="9" type="ORF">HMPREF9432_01554</name>
</gene>
<feature type="domain" description="Nitrite/sulphite reductase 4Fe-4S" evidence="7">
    <location>
        <begin position="122"/>
        <end position="257"/>
    </location>
</feature>
<dbReference type="InterPro" id="IPR006066">
    <property type="entry name" value="NO2/SO3_Rdtase_FeS/sirohaem_BS"/>
</dbReference>
<dbReference type="EMBL" id="ADGH01000016">
    <property type="protein sequence ID" value="EHG23880.1"/>
    <property type="molecule type" value="Genomic_DNA"/>
</dbReference>
<reference evidence="9 10" key="1">
    <citation type="submission" date="2011-08" db="EMBL/GenBank/DDBJ databases">
        <title>The Genome Sequence of Selenomonas noxia F0398.</title>
        <authorList>
            <consortium name="The Broad Institute Genome Sequencing Platform"/>
            <person name="Earl A."/>
            <person name="Ward D."/>
            <person name="Feldgarden M."/>
            <person name="Gevers D."/>
            <person name="Izard J."/>
            <person name="Ganesan A."/>
            <person name="Blanton J.M."/>
            <person name="Baranova O.V."/>
            <person name="Tanner A.C."/>
            <person name="Dewhirst F.E."/>
            <person name="Young S.K."/>
            <person name="Zeng Q."/>
            <person name="Gargeya S."/>
            <person name="Fitzgerald M."/>
            <person name="Haas B."/>
            <person name="Abouelleil A."/>
            <person name="Alvarado L."/>
            <person name="Arachchi H.M."/>
            <person name="Berlin A."/>
            <person name="Brown A."/>
            <person name="Chapman S.B."/>
            <person name="Chen Z."/>
            <person name="Dunbar C."/>
            <person name="Freedman E."/>
            <person name="Gearin G."/>
            <person name="Gellesch M."/>
            <person name="Goldberg J."/>
            <person name="Griggs A."/>
            <person name="Gujja S."/>
            <person name="Heiman D."/>
            <person name="Howarth C."/>
            <person name="Larson L."/>
            <person name="Lui A."/>
            <person name="MacDonald P.J.P."/>
            <person name="Montmayeur A."/>
            <person name="Murphy C."/>
            <person name="Neiman D."/>
            <person name="Pearson M."/>
            <person name="Priest M."/>
            <person name="Roberts A."/>
            <person name="Saif S."/>
            <person name="Shea T."/>
            <person name="Shenoy N."/>
            <person name="Sisk P."/>
            <person name="Stolte C."/>
            <person name="Sykes S."/>
            <person name="Wortman J."/>
            <person name="Nusbaum C."/>
            <person name="Birren B."/>
        </authorList>
    </citation>
    <scope>NUCLEOTIDE SEQUENCE [LARGE SCALE GENOMIC DNA]</scope>
    <source>
        <strain evidence="9 10">F0398</strain>
    </source>
</reference>
<accession>A0ABP2MNN1</accession>
<keyword evidence="1" id="KW-0004">4Fe-4S</keyword>
<dbReference type="PANTHER" id="PTHR32439">
    <property type="entry name" value="FERREDOXIN--NITRITE REDUCTASE, CHLOROPLASTIC"/>
    <property type="match status" value="1"/>
</dbReference>
<comment type="caution">
    <text evidence="9">The sequence shown here is derived from an EMBL/GenBank/DDBJ whole genome shotgun (WGS) entry which is preliminary data.</text>
</comment>
<dbReference type="SUPFAM" id="SSF56014">
    <property type="entry name" value="Nitrite and sulphite reductase 4Fe-4S domain-like"/>
    <property type="match status" value="2"/>
</dbReference>
<keyword evidence="5" id="KW-0408">Iron</keyword>
<feature type="domain" description="Nitrite/Sulfite reductase ferredoxin-like" evidence="8">
    <location>
        <begin position="54"/>
        <end position="112"/>
    </location>
</feature>
<dbReference type="InterPro" id="IPR036136">
    <property type="entry name" value="Nit/Sulf_reduc_fer-like_dom_sf"/>
</dbReference>
<dbReference type="PANTHER" id="PTHR32439:SF9">
    <property type="entry name" value="BLR3264 PROTEIN"/>
    <property type="match status" value="1"/>
</dbReference>
<evidence type="ECO:0000259" key="8">
    <source>
        <dbReference type="Pfam" id="PF03460"/>
    </source>
</evidence>
<name>A0ABP2MNN1_9FIRM</name>
<dbReference type="RefSeq" id="WP_006696775.1">
    <property type="nucleotide sequence ID" value="NZ_JH376860.1"/>
</dbReference>
<evidence type="ECO:0000256" key="3">
    <source>
        <dbReference type="ARBA" id="ARBA00022723"/>
    </source>
</evidence>
<dbReference type="Proteomes" id="UP000003175">
    <property type="component" value="Unassembled WGS sequence"/>
</dbReference>
<evidence type="ECO:0000256" key="1">
    <source>
        <dbReference type="ARBA" id="ARBA00022485"/>
    </source>
</evidence>